<dbReference type="GO" id="GO:0004497">
    <property type="term" value="F:monooxygenase activity"/>
    <property type="evidence" value="ECO:0007669"/>
    <property type="project" value="UniProtKB-KW"/>
</dbReference>
<keyword evidence="3" id="KW-1185">Reference proteome</keyword>
<accession>A0A1G7H9L8</accession>
<keyword evidence="2" id="KW-0503">Monooxygenase</keyword>
<dbReference type="SUPFAM" id="SSF54909">
    <property type="entry name" value="Dimeric alpha+beta barrel"/>
    <property type="match status" value="1"/>
</dbReference>
<dbReference type="PROSITE" id="PS51725">
    <property type="entry name" value="ABM"/>
    <property type="match status" value="1"/>
</dbReference>
<proteinExistence type="predicted"/>
<dbReference type="Gene3D" id="3.30.70.100">
    <property type="match status" value="1"/>
</dbReference>
<dbReference type="PANTHER" id="PTHR34474:SF2">
    <property type="entry name" value="SIGNAL TRANSDUCTION PROTEIN TRAP"/>
    <property type="match status" value="1"/>
</dbReference>
<dbReference type="RefSeq" id="WP_092787925.1">
    <property type="nucleotide sequence ID" value="NZ_FNAP01000019.1"/>
</dbReference>
<reference evidence="2 3" key="1">
    <citation type="submission" date="2016-10" db="EMBL/GenBank/DDBJ databases">
        <authorList>
            <person name="de Groot N.N."/>
        </authorList>
    </citation>
    <scope>NUCLEOTIDE SEQUENCE [LARGE SCALE GENOMIC DNA]</scope>
    <source>
        <strain evidence="2 3">ATCC 700224</strain>
    </source>
</reference>
<dbReference type="STRING" id="69960.SAMN05421720_11911"/>
<dbReference type="AlphaFoldDB" id="A0A1G7H9L8"/>
<feature type="domain" description="ABM" evidence="1">
    <location>
        <begin position="2"/>
        <end position="104"/>
    </location>
</feature>
<dbReference type="EMBL" id="FNAP01000019">
    <property type="protein sequence ID" value="SDE97157.1"/>
    <property type="molecule type" value="Genomic_DNA"/>
</dbReference>
<organism evidence="2 3">
    <name type="scientific">Rhodospira trueperi</name>
    <dbReference type="NCBI Taxonomy" id="69960"/>
    <lineage>
        <taxon>Bacteria</taxon>
        <taxon>Pseudomonadati</taxon>
        <taxon>Pseudomonadota</taxon>
        <taxon>Alphaproteobacteria</taxon>
        <taxon>Rhodospirillales</taxon>
        <taxon>Rhodospirillaceae</taxon>
        <taxon>Rhodospira</taxon>
    </lineage>
</organism>
<evidence type="ECO:0000313" key="2">
    <source>
        <dbReference type="EMBL" id="SDE97157.1"/>
    </source>
</evidence>
<evidence type="ECO:0000259" key="1">
    <source>
        <dbReference type="PROSITE" id="PS51725"/>
    </source>
</evidence>
<gene>
    <name evidence="2" type="ORF">SAMN05421720_11911</name>
</gene>
<name>A0A1G7H9L8_9PROT</name>
<dbReference type="OrthoDB" id="9798115at2"/>
<protein>
    <submittedName>
        <fullName evidence="2">Heme-degrading monooxygenase HmoA</fullName>
    </submittedName>
</protein>
<dbReference type="PANTHER" id="PTHR34474">
    <property type="entry name" value="SIGNAL TRANSDUCTION PROTEIN TRAP"/>
    <property type="match status" value="1"/>
</dbReference>
<dbReference type="Pfam" id="PF03992">
    <property type="entry name" value="ABM"/>
    <property type="match status" value="1"/>
</dbReference>
<sequence length="113" mass="12866">MFIAMNRFEVLTGEAEAFEAVWRTRESRLPDQPGFVSFRLLRLAPEYADEARETVLFASHAVWRSQADFDAWTRSQAFRDTHKEGGRTRDMLKGGPRFEGFTVVQAIPDGGTP</sequence>
<dbReference type="InterPro" id="IPR011008">
    <property type="entry name" value="Dimeric_a/b-barrel"/>
</dbReference>
<dbReference type="Proteomes" id="UP000199412">
    <property type="component" value="Unassembled WGS sequence"/>
</dbReference>
<keyword evidence="2" id="KW-0560">Oxidoreductase</keyword>
<dbReference type="InterPro" id="IPR050404">
    <property type="entry name" value="Heme-degrading_MO"/>
</dbReference>
<dbReference type="InterPro" id="IPR007138">
    <property type="entry name" value="ABM_dom"/>
</dbReference>
<evidence type="ECO:0000313" key="3">
    <source>
        <dbReference type="Proteomes" id="UP000199412"/>
    </source>
</evidence>